<keyword evidence="8" id="KW-0645">Protease</keyword>
<evidence type="ECO:0000256" key="12">
    <source>
        <dbReference type="ARBA" id="ARBA00022824"/>
    </source>
</evidence>
<dbReference type="InterPro" id="IPR007484">
    <property type="entry name" value="Peptidase_M28"/>
</dbReference>
<dbReference type="GO" id="GO:0004177">
    <property type="term" value="F:aminopeptidase activity"/>
    <property type="evidence" value="ECO:0007669"/>
    <property type="project" value="UniProtKB-KW"/>
</dbReference>
<gene>
    <name evidence="23" type="ORF">ACPOL_1026</name>
</gene>
<dbReference type="GO" id="GO:0070573">
    <property type="term" value="F:metallodipeptidase activity"/>
    <property type="evidence" value="ECO:0007669"/>
    <property type="project" value="InterPro"/>
</dbReference>
<evidence type="ECO:0000256" key="15">
    <source>
        <dbReference type="ARBA" id="ARBA00023049"/>
    </source>
</evidence>
<evidence type="ECO:0000256" key="9">
    <source>
        <dbReference type="ARBA" id="ARBA00022723"/>
    </source>
</evidence>
<dbReference type="GO" id="GO:0004180">
    <property type="term" value="F:carboxypeptidase activity"/>
    <property type="evidence" value="ECO:0007669"/>
    <property type="project" value="UniProtKB-KW"/>
</dbReference>
<protein>
    <recommendedName>
        <fullName evidence="5">Carboxypeptidase Q</fullName>
    </recommendedName>
    <alternativeName>
        <fullName evidence="20">Plasma glutamate carboxypeptidase</fullName>
    </alternativeName>
</protein>
<dbReference type="Proteomes" id="UP000253606">
    <property type="component" value="Chromosome"/>
</dbReference>
<evidence type="ECO:0000256" key="16">
    <source>
        <dbReference type="ARBA" id="ARBA00023145"/>
    </source>
</evidence>
<keyword evidence="9" id="KW-0479">Metal-binding</keyword>
<evidence type="ECO:0000256" key="3">
    <source>
        <dbReference type="ARBA" id="ARBA00004555"/>
    </source>
</evidence>
<keyword evidence="24" id="KW-1185">Reference proteome</keyword>
<evidence type="ECO:0000313" key="24">
    <source>
        <dbReference type="Proteomes" id="UP000253606"/>
    </source>
</evidence>
<keyword evidence="11" id="KW-0378">Hydrolase</keyword>
<evidence type="ECO:0000256" key="21">
    <source>
        <dbReference type="SAM" id="SignalP"/>
    </source>
</evidence>
<evidence type="ECO:0000256" key="2">
    <source>
        <dbReference type="ARBA" id="ARBA00004371"/>
    </source>
</evidence>
<keyword evidence="17" id="KW-0325">Glycoprotein</keyword>
<keyword evidence="10 21" id="KW-0732">Signal</keyword>
<dbReference type="GO" id="GO:0005576">
    <property type="term" value="C:extracellular region"/>
    <property type="evidence" value="ECO:0007669"/>
    <property type="project" value="UniProtKB-SubCell"/>
</dbReference>
<proteinExistence type="predicted"/>
<evidence type="ECO:0000256" key="18">
    <source>
        <dbReference type="ARBA" id="ARBA00023228"/>
    </source>
</evidence>
<dbReference type="KEGG" id="abas:ACPOL_1026"/>
<keyword evidence="16" id="KW-0865">Zymogen</keyword>
<evidence type="ECO:0000256" key="6">
    <source>
        <dbReference type="ARBA" id="ARBA00022525"/>
    </source>
</evidence>
<dbReference type="PANTHER" id="PTHR12053">
    <property type="entry name" value="PROTEASE FAMILY M28 PLASMA GLUTAMATE CARBOXYPEPTIDASE-RELATED"/>
    <property type="match status" value="1"/>
</dbReference>
<dbReference type="RefSeq" id="WP_114206024.1">
    <property type="nucleotide sequence ID" value="NZ_CP030840.1"/>
</dbReference>
<accession>A0A2Z5FV39</accession>
<evidence type="ECO:0000256" key="14">
    <source>
        <dbReference type="ARBA" id="ARBA00023034"/>
    </source>
</evidence>
<evidence type="ECO:0000313" key="23">
    <source>
        <dbReference type="EMBL" id="AXC10377.1"/>
    </source>
</evidence>
<keyword evidence="12" id="KW-0256">Endoplasmic reticulum</keyword>
<organism evidence="23 24">
    <name type="scientific">Acidisarcina polymorpha</name>
    <dbReference type="NCBI Taxonomy" id="2211140"/>
    <lineage>
        <taxon>Bacteria</taxon>
        <taxon>Pseudomonadati</taxon>
        <taxon>Acidobacteriota</taxon>
        <taxon>Terriglobia</taxon>
        <taxon>Terriglobales</taxon>
        <taxon>Acidobacteriaceae</taxon>
        <taxon>Acidisarcina</taxon>
    </lineage>
</organism>
<evidence type="ECO:0000256" key="10">
    <source>
        <dbReference type="ARBA" id="ARBA00022729"/>
    </source>
</evidence>
<keyword evidence="15" id="KW-0482">Metalloprotease</keyword>
<keyword evidence="7" id="KW-0121">Carboxypeptidase</keyword>
<dbReference type="GO" id="GO:0046872">
    <property type="term" value="F:metal ion binding"/>
    <property type="evidence" value="ECO:0007669"/>
    <property type="project" value="UniProtKB-KW"/>
</dbReference>
<dbReference type="GO" id="GO:0006508">
    <property type="term" value="P:proteolysis"/>
    <property type="evidence" value="ECO:0007669"/>
    <property type="project" value="UniProtKB-KW"/>
</dbReference>
<dbReference type="GO" id="GO:0005764">
    <property type="term" value="C:lysosome"/>
    <property type="evidence" value="ECO:0007669"/>
    <property type="project" value="UniProtKB-SubCell"/>
</dbReference>
<evidence type="ECO:0000256" key="8">
    <source>
        <dbReference type="ARBA" id="ARBA00022670"/>
    </source>
</evidence>
<evidence type="ECO:0000256" key="13">
    <source>
        <dbReference type="ARBA" id="ARBA00022833"/>
    </source>
</evidence>
<evidence type="ECO:0000256" key="19">
    <source>
        <dbReference type="ARBA" id="ARBA00025833"/>
    </source>
</evidence>
<keyword evidence="13" id="KW-0862">Zinc</keyword>
<dbReference type="SUPFAM" id="SSF53187">
    <property type="entry name" value="Zn-dependent exopeptidases"/>
    <property type="match status" value="1"/>
</dbReference>
<dbReference type="Pfam" id="PF04389">
    <property type="entry name" value="Peptidase_M28"/>
    <property type="match status" value="1"/>
</dbReference>
<reference evidence="23 24" key="1">
    <citation type="journal article" date="2018" name="Front. Microbiol.">
        <title>Hydrolytic Capabilities as a Key to Environmental Success: Chitinolytic and Cellulolytic Acidobacteria From Acidic Sub-arctic Soils and Boreal Peatlands.</title>
        <authorList>
            <person name="Belova S.E."/>
            <person name="Ravin N.V."/>
            <person name="Pankratov T.A."/>
            <person name="Rakitin A.L."/>
            <person name="Ivanova A.A."/>
            <person name="Beletsky A.V."/>
            <person name="Mardanov A.V."/>
            <person name="Sinninghe Damste J.S."/>
            <person name="Dedysh S.N."/>
        </authorList>
    </citation>
    <scope>NUCLEOTIDE SEQUENCE [LARGE SCALE GENOMIC DNA]</scope>
    <source>
        <strain evidence="23 24">SBC82</strain>
    </source>
</reference>
<evidence type="ECO:0000256" key="4">
    <source>
        <dbReference type="ARBA" id="ARBA00004613"/>
    </source>
</evidence>
<dbReference type="EMBL" id="CP030840">
    <property type="protein sequence ID" value="AXC10377.1"/>
    <property type="molecule type" value="Genomic_DNA"/>
</dbReference>
<dbReference type="Gene3D" id="3.40.630.10">
    <property type="entry name" value="Zn peptidases"/>
    <property type="match status" value="1"/>
</dbReference>
<evidence type="ECO:0000256" key="11">
    <source>
        <dbReference type="ARBA" id="ARBA00022801"/>
    </source>
</evidence>
<keyword evidence="23" id="KW-0031">Aminopeptidase</keyword>
<sequence>MPFSFDFQTRSALIAFLLLLAAASSLAQQPQAASTLQQITSELEPSNGVWTAQQIAAMGRLRDAALRDAYATTELQHLTDNIGPRLSGSPQAQQAVEYVAAEMRALGAEVQMEKTTVPHWVRGVETGQLVSWPGMGPDATQKIVLTALGGSVATPAEGLTAEVIVVDSLKDLNALSPDAVKGKILLFNEHFDKRLAAQGLGFEAYGQAVAYRAGAPALGASRGAAAVLVRSVGGAEYRLPHTGMTEYDPQLTKIPAASVTAEDADLLVHLTSQGHVRMKLTLTPQTLPRADSYNVIADWKGSEHPEQVVIVSGHLDSWDLGTGAIDDGAGVAVAMQAIHLLSQSGIHPRRTIRFVAWMAEEEGSDGAQTYLAEHSGDIANHVGAIESDSGAGHPTGIYLAGKPELQAWLHPISQVLEPIGATQLVISKETGADISGLTDKGVPSFAPLQDGRFYFNYHHTAADTFDKIDAHELNENSAVMTVLAYALADSPQPAPR</sequence>
<evidence type="ECO:0000256" key="7">
    <source>
        <dbReference type="ARBA" id="ARBA00022645"/>
    </source>
</evidence>
<evidence type="ECO:0000259" key="22">
    <source>
        <dbReference type="Pfam" id="PF04389"/>
    </source>
</evidence>
<name>A0A2Z5FV39_9BACT</name>
<evidence type="ECO:0000256" key="1">
    <source>
        <dbReference type="ARBA" id="ARBA00004240"/>
    </source>
</evidence>
<feature type="chain" id="PRO_5016407644" description="Carboxypeptidase Q" evidence="21">
    <location>
        <begin position="28"/>
        <end position="496"/>
    </location>
</feature>
<comment type="subunit">
    <text evidence="19">Homodimer. The monomeric form is inactive while the homodimer is active.</text>
</comment>
<dbReference type="Gene3D" id="3.50.30.30">
    <property type="match status" value="1"/>
</dbReference>
<evidence type="ECO:0000256" key="5">
    <source>
        <dbReference type="ARBA" id="ARBA00014116"/>
    </source>
</evidence>
<comment type="subcellular location">
    <subcellularLocation>
        <location evidence="1">Endoplasmic reticulum</location>
    </subcellularLocation>
    <subcellularLocation>
        <location evidence="3">Golgi apparatus</location>
    </subcellularLocation>
    <subcellularLocation>
        <location evidence="2">Lysosome</location>
    </subcellularLocation>
    <subcellularLocation>
        <location evidence="4">Secreted</location>
    </subcellularLocation>
</comment>
<keyword evidence="6" id="KW-0964">Secreted</keyword>
<dbReference type="PANTHER" id="PTHR12053:SF3">
    <property type="entry name" value="CARBOXYPEPTIDASE Q"/>
    <property type="match status" value="1"/>
</dbReference>
<evidence type="ECO:0000256" key="20">
    <source>
        <dbReference type="ARBA" id="ARBA00033328"/>
    </source>
</evidence>
<dbReference type="InterPro" id="IPR039866">
    <property type="entry name" value="CPQ"/>
</dbReference>
<feature type="domain" description="Peptidase M28" evidence="22">
    <location>
        <begin position="294"/>
        <end position="481"/>
    </location>
</feature>
<keyword evidence="14" id="KW-0333">Golgi apparatus</keyword>
<evidence type="ECO:0000256" key="17">
    <source>
        <dbReference type="ARBA" id="ARBA00023180"/>
    </source>
</evidence>
<dbReference type="OrthoDB" id="9762302at2"/>
<keyword evidence="18" id="KW-0458">Lysosome</keyword>
<feature type="signal peptide" evidence="21">
    <location>
        <begin position="1"/>
        <end position="27"/>
    </location>
</feature>
<dbReference type="AlphaFoldDB" id="A0A2Z5FV39"/>